<reference evidence="2 3" key="1">
    <citation type="journal article" date="2016" name="Environ. Microbiol.">
        <title>Genomic resolution of a cold subsurface aquifer community provides metabolic insights for novel microbes adapted to high CO concentrations.</title>
        <authorList>
            <person name="Probst A.J."/>
            <person name="Castelle C.J."/>
            <person name="Singh A."/>
            <person name="Brown C.T."/>
            <person name="Anantharaman K."/>
            <person name="Sharon I."/>
            <person name="Hug L.A."/>
            <person name="Burstein D."/>
            <person name="Emerson J.B."/>
            <person name="Thomas B.C."/>
            <person name="Banfield J.F."/>
        </authorList>
    </citation>
    <scope>NUCLEOTIDE SEQUENCE [LARGE SCALE GENOMIC DNA]</scope>
    <source>
        <strain evidence="2">CG1_02_37_44</strain>
    </source>
</reference>
<dbReference type="InterPro" id="IPR013096">
    <property type="entry name" value="Cupin_2"/>
</dbReference>
<gene>
    <name evidence="2" type="ORF">AUJ27_03050</name>
</gene>
<proteinExistence type="predicted"/>
<dbReference type="InterPro" id="IPR014710">
    <property type="entry name" value="RmlC-like_jellyroll"/>
</dbReference>
<name>A0A1J4T6Q6_9BACT</name>
<dbReference type="EMBL" id="MNUU01000059">
    <property type="protein sequence ID" value="OIO07065.1"/>
    <property type="molecule type" value="Genomic_DNA"/>
</dbReference>
<accession>A0A1J4T6Q6</accession>
<dbReference type="PANTHER" id="PTHR37694:SF1">
    <property type="entry name" value="SLR8022 PROTEIN"/>
    <property type="match status" value="1"/>
</dbReference>
<dbReference type="Gene3D" id="2.60.120.10">
    <property type="entry name" value="Jelly Rolls"/>
    <property type="match status" value="1"/>
</dbReference>
<dbReference type="CDD" id="cd02230">
    <property type="entry name" value="cupin_HP0902-like"/>
    <property type="match status" value="1"/>
</dbReference>
<dbReference type="SUPFAM" id="SSF51182">
    <property type="entry name" value="RmlC-like cupins"/>
    <property type="match status" value="1"/>
</dbReference>
<dbReference type="STRING" id="1805146.AUJ27_03050"/>
<dbReference type="Proteomes" id="UP000183192">
    <property type="component" value="Unassembled WGS sequence"/>
</dbReference>
<dbReference type="PANTHER" id="PTHR37694">
    <property type="entry name" value="SLR8022 PROTEIN"/>
    <property type="match status" value="1"/>
</dbReference>
<protein>
    <recommendedName>
        <fullName evidence="1">Cupin type-2 domain-containing protein</fullName>
    </recommendedName>
</protein>
<comment type="caution">
    <text evidence="2">The sequence shown here is derived from an EMBL/GenBank/DDBJ whole genome shotgun (WGS) entry which is preliminary data.</text>
</comment>
<evidence type="ECO:0000259" key="1">
    <source>
        <dbReference type="Pfam" id="PF07883"/>
    </source>
</evidence>
<sequence>MKKLDKNLYKEIEYPSHGILSKVILKNKIVEINLFCLAPKTEISEHTSAQNGLVLVLEGKGAFNLKGKNIVMEPGATIYMPQNAVHSLRVEKNTSFLLILLSNRSNN</sequence>
<dbReference type="Pfam" id="PF07883">
    <property type="entry name" value="Cupin_2"/>
    <property type="match status" value="1"/>
</dbReference>
<evidence type="ECO:0000313" key="3">
    <source>
        <dbReference type="Proteomes" id="UP000183192"/>
    </source>
</evidence>
<organism evidence="2 3">
    <name type="scientific">Candidatus Falkowbacteria bacterium CG1_02_37_44</name>
    <dbReference type="NCBI Taxonomy" id="1805146"/>
    <lineage>
        <taxon>Bacteria</taxon>
        <taxon>Candidatus Falkowiibacteriota</taxon>
    </lineage>
</organism>
<feature type="domain" description="Cupin type-2" evidence="1">
    <location>
        <begin position="34"/>
        <end position="98"/>
    </location>
</feature>
<evidence type="ECO:0000313" key="2">
    <source>
        <dbReference type="EMBL" id="OIO07065.1"/>
    </source>
</evidence>
<dbReference type="InterPro" id="IPR011051">
    <property type="entry name" value="RmlC_Cupin_sf"/>
</dbReference>
<dbReference type="AlphaFoldDB" id="A0A1J4T6Q6"/>